<dbReference type="RefSeq" id="WP_312644774.1">
    <property type="nucleotide sequence ID" value="NZ_CP116967.1"/>
</dbReference>
<keyword evidence="2" id="KW-1133">Transmembrane helix</keyword>
<name>A0AA96GCR2_9BACT</name>
<dbReference type="Proteomes" id="UP001302719">
    <property type="component" value="Chromosome"/>
</dbReference>
<keyword evidence="2" id="KW-0472">Membrane</keyword>
<feature type="transmembrane region" description="Helical" evidence="2">
    <location>
        <begin position="6"/>
        <end position="24"/>
    </location>
</feature>
<keyword evidence="4" id="KW-1185">Reference proteome</keyword>
<sequence>MKRNWWSLITIGTGLAIMAVNPMTTNAYKIRKSERLMPILSLVFLLAIFGVNEVSANLCDPVKDLTTIQETKDEIEFYKELFPNADYHGSQDYNGFVLECNRRRDNKGDEVRKMLTNKDWAEMKSILKESDLSPYLFSAKYKFFGFAWFEMSYLIWKEGGVWKMVLPYDPIINDEVENRIDFNMTHAGMLYDKDQVDENGSGSSKTYILKSTALPISITKCATTTFFAGKEEKYDGQNGVDAHKRDPANKHISLGKIQYSYKDGKGSYWVMNGCRVKKNEHLFGSTNPTTGEVEKIMPADWVLNNFEKVAEEYWSIPDNFELYVLLKGHNGNRLDPSVKTKINNHIKNNDYLTIRFGTKFLPGANQMYKANAWQPNNFSTMTDDGTYTHEVGHAFGLDDEYAQGDASKNKDHCANSQFDQFDGTSGSTSYTIDNYTMCNGYGTQTNTIYHYIAVTRYILGETCKEDQDCGAGRYCNKRLGLNRCLTDGTKGVNQSCTKDRECTSGKCEKDKCVCKSDGDCPDGQACYTPIGKANYCASTSKALGASCSKNSQCASDKCQQDQCVCKGDGDCPNGQACFTPVGKANYCASTSKALGATCSKNSECASDKCQQDKCVCKGDGDCPNGQACYTPIGKANYCASTSKALGASCTKDSQCASDKCEQDKCVCKSNGDCPNGQSCYTPVGKANYCASTSKALGASCTKDSQCASDKCEQDKCVCKSNGDCPNGQSCYTPVGKANYCASTSKALGASCSKNSQCASDKCEQGECVCQSDNDCPGSQKCKTPVTKKNYCTK</sequence>
<protein>
    <submittedName>
        <fullName evidence="3">Dickkopf-related protein</fullName>
    </submittedName>
</protein>
<dbReference type="SUPFAM" id="SSF55486">
    <property type="entry name" value="Metalloproteases ('zincins'), catalytic domain"/>
    <property type="match status" value="1"/>
</dbReference>
<keyword evidence="1" id="KW-1015">Disulfide bond</keyword>
<dbReference type="PRINTS" id="PR00261">
    <property type="entry name" value="LDLRECEPTOR"/>
</dbReference>
<accession>A0AA96GCR2</accession>
<evidence type="ECO:0000256" key="2">
    <source>
        <dbReference type="SAM" id="Phobius"/>
    </source>
</evidence>
<evidence type="ECO:0000256" key="1">
    <source>
        <dbReference type="ARBA" id="ARBA00023157"/>
    </source>
</evidence>
<proteinExistence type="predicted"/>
<organism evidence="3 4">
    <name type="scientific">Candidatus Nitrospira allomarina</name>
    <dbReference type="NCBI Taxonomy" id="3020900"/>
    <lineage>
        <taxon>Bacteria</taxon>
        <taxon>Pseudomonadati</taxon>
        <taxon>Nitrospirota</taxon>
        <taxon>Nitrospiria</taxon>
        <taxon>Nitrospirales</taxon>
        <taxon>Nitrospiraceae</taxon>
        <taxon>Nitrospira</taxon>
    </lineage>
</organism>
<dbReference type="KEGG" id="nall:PP769_02495"/>
<reference evidence="3 4" key="1">
    <citation type="submission" date="2023-01" db="EMBL/GenBank/DDBJ databases">
        <title>Cultivation and genomic characterization of new, ubiquitous marine nitrite-oxidizing bacteria from the Nitrospirales.</title>
        <authorList>
            <person name="Mueller A.J."/>
            <person name="Daebeler A."/>
            <person name="Herbold C.W."/>
            <person name="Kirkegaard R.H."/>
            <person name="Daims H."/>
        </authorList>
    </citation>
    <scope>NUCLEOTIDE SEQUENCE [LARGE SCALE GENOMIC DNA]</scope>
    <source>
        <strain evidence="3 4">VA</strain>
    </source>
</reference>
<keyword evidence="2" id="KW-0812">Transmembrane</keyword>
<gene>
    <name evidence="3" type="ORF">PP769_02495</name>
</gene>
<dbReference type="EMBL" id="CP116967">
    <property type="protein sequence ID" value="WNM58657.1"/>
    <property type="molecule type" value="Genomic_DNA"/>
</dbReference>
<dbReference type="InterPro" id="IPR002172">
    <property type="entry name" value="LDrepeatLR_classA_rpt"/>
</dbReference>
<evidence type="ECO:0000313" key="3">
    <source>
        <dbReference type="EMBL" id="WNM58657.1"/>
    </source>
</evidence>
<evidence type="ECO:0000313" key="4">
    <source>
        <dbReference type="Proteomes" id="UP001302719"/>
    </source>
</evidence>
<dbReference type="AlphaFoldDB" id="A0AA96GCR2"/>